<dbReference type="GO" id="GO:0008168">
    <property type="term" value="F:methyltransferase activity"/>
    <property type="evidence" value="ECO:0007669"/>
    <property type="project" value="UniProtKB-KW"/>
</dbReference>
<accession>A0A1S8TPA5</accession>
<dbReference type="InterPro" id="IPR037923">
    <property type="entry name" value="HTH-like"/>
</dbReference>
<keyword evidence="5" id="KW-0808">Transferase</keyword>
<dbReference type="InterPro" id="IPR018062">
    <property type="entry name" value="HTH_AraC-typ_CS"/>
</dbReference>
<organism evidence="5 6">
    <name type="scientific">Clostridium puniceum</name>
    <dbReference type="NCBI Taxonomy" id="29367"/>
    <lineage>
        <taxon>Bacteria</taxon>
        <taxon>Bacillati</taxon>
        <taxon>Bacillota</taxon>
        <taxon>Clostridia</taxon>
        <taxon>Eubacteriales</taxon>
        <taxon>Clostridiaceae</taxon>
        <taxon>Clostridium</taxon>
    </lineage>
</organism>
<evidence type="ECO:0000256" key="1">
    <source>
        <dbReference type="ARBA" id="ARBA00023015"/>
    </source>
</evidence>
<dbReference type="RefSeq" id="WP_077846704.1">
    <property type="nucleotide sequence ID" value="NZ_LZZM01000099.1"/>
</dbReference>
<dbReference type="GO" id="GO:0043565">
    <property type="term" value="F:sequence-specific DNA binding"/>
    <property type="evidence" value="ECO:0007669"/>
    <property type="project" value="InterPro"/>
</dbReference>
<dbReference type="OrthoDB" id="9791615at2"/>
<dbReference type="GO" id="GO:0003700">
    <property type="term" value="F:DNA-binding transcription factor activity"/>
    <property type="evidence" value="ECO:0007669"/>
    <property type="project" value="InterPro"/>
</dbReference>
<keyword evidence="1" id="KW-0805">Transcription regulation</keyword>
<dbReference type="PANTHER" id="PTHR43280:SF28">
    <property type="entry name" value="HTH-TYPE TRANSCRIPTIONAL ACTIVATOR RHAS"/>
    <property type="match status" value="1"/>
</dbReference>
<dbReference type="InterPro" id="IPR003313">
    <property type="entry name" value="AraC-bd"/>
</dbReference>
<dbReference type="Proteomes" id="UP000190890">
    <property type="component" value="Unassembled WGS sequence"/>
</dbReference>
<dbReference type="InterPro" id="IPR009057">
    <property type="entry name" value="Homeodomain-like_sf"/>
</dbReference>
<feature type="domain" description="HTH araC/xylS-type" evidence="4">
    <location>
        <begin position="194"/>
        <end position="292"/>
    </location>
</feature>
<dbReference type="Pfam" id="PF12833">
    <property type="entry name" value="HTH_18"/>
    <property type="match status" value="1"/>
</dbReference>
<dbReference type="SUPFAM" id="SSF46689">
    <property type="entry name" value="Homeodomain-like"/>
    <property type="match status" value="2"/>
</dbReference>
<dbReference type="PROSITE" id="PS01124">
    <property type="entry name" value="HTH_ARAC_FAMILY_2"/>
    <property type="match status" value="1"/>
</dbReference>
<evidence type="ECO:0000313" key="5">
    <source>
        <dbReference type="EMBL" id="OOM79571.1"/>
    </source>
</evidence>
<comment type="caution">
    <text evidence="5">The sequence shown here is derived from an EMBL/GenBank/DDBJ whole genome shotgun (WGS) entry which is preliminary data.</text>
</comment>
<keyword evidence="3" id="KW-0804">Transcription</keyword>
<evidence type="ECO:0000256" key="2">
    <source>
        <dbReference type="ARBA" id="ARBA00023125"/>
    </source>
</evidence>
<evidence type="ECO:0000313" key="6">
    <source>
        <dbReference type="Proteomes" id="UP000190890"/>
    </source>
</evidence>
<keyword evidence="5" id="KW-0489">Methyltransferase</keyword>
<dbReference type="InterPro" id="IPR020449">
    <property type="entry name" value="Tscrpt_reg_AraC-type_HTH"/>
</dbReference>
<keyword evidence="2" id="KW-0238">DNA-binding</keyword>
<keyword evidence="6" id="KW-1185">Reference proteome</keyword>
<proteinExistence type="predicted"/>
<reference evidence="5 6" key="1">
    <citation type="submission" date="2016-05" db="EMBL/GenBank/DDBJ databases">
        <title>Microbial solvent formation.</title>
        <authorList>
            <person name="Poehlein A."/>
            <person name="Montoya Solano J.D."/>
            <person name="Flitsch S."/>
            <person name="Krabben P."/>
            <person name="Duerre P."/>
            <person name="Daniel R."/>
        </authorList>
    </citation>
    <scope>NUCLEOTIDE SEQUENCE [LARGE SCALE GENOMIC DNA]</scope>
    <source>
        <strain evidence="5 6">DSM 2619</strain>
    </source>
</reference>
<dbReference type="PROSITE" id="PS00041">
    <property type="entry name" value="HTH_ARAC_FAMILY_1"/>
    <property type="match status" value="1"/>
</dbReference>
<dbReference type="PANTHER" id="PTHR43280">
    <property type="entry name" value="ARAC-FAMILY TRANSCRIPTIONAL REGULATOR"/>
    <property type="match status" value="1"/>
</dbReference>
<evidence type="ECO:0000259" key="4">
    <source>
        <dbReference type="PROSITE" id="PS01124"/>
    </source>
</evidence>
<dbReference type="InterPro" id="IPR014710">
    <property type="entry name" value="RmlC-like_jellyroll"/>
</dbReference>
<dbReference type="STRING" id="29367.CLPUN_15190"/>
<dbReference type="PRINTS" id="PR00032">
    <property type="entry name" value="HTHARAC"/>
</dbReference>
<dbReference type="CDD" id="cd02208">
    <property type="entry name" value="cupin_RmlC-like"/>
    <property type="match status" value="1"/>
</dbReference>
<sequence>MNNLELKNLKENTVHGDFILPFTTYSCGFSEIYYTIPIHWHEEIEFTIVNDGIGEYKIDLIPYKLEKGDLILIKPFSLHSINQLNNKNMHWHTMVFNLNMLNSAVTDGCLIKYFAPILNNEHQLPILIKKNSKGYDELYDTIIKIFECYKSKEIAFEIELKSLLYHFFVLLYKYDLIVKNKVNSLSSDVTNKMKIILNYIKENYMEDISIKDMCSICNFSEYHFMRFFKKYIGMTCIEYINNYRLEIASKLLDTTDKSIMDISFEVGFNNVSYFNKLFKNKFKFTPREFRGINQNLYKLQ</sequence>
<dbReference type="EMBL" id="LZZM01000099">
    <property type="protein sequence ID" value="OOM79571.1"/>
    <property type="molecule type" value="Genomic_DNA"/>
</dbReference>
<dbReference type="SUPFAM" id="SSF51215">
    <property type="entry name" value="Regulatory protein AraC"/>
    <property type="match status" value="1"/>
</dbReference>
<dbReference type="EC" id="2.1.1.-" evidence="5"/>
<dbReference type="Gene3D" id="2.60.120.10">
    <property type="entry name" value="Jelly Rolls"/>
    <property type="match status" value="1"/>
</dbReference>
<dbReference type="AlphaFoldDB" id="A0A1S8TPA5"/>
<dbReference type="GO" id="GO:0032259">
    <property type="term" value="P:methylation"/>
    <property type="evidence" value="ECO:0007669"/>
    <property type="project" value="UniProtKB-KW"/>
</dbReference>
<protein>
    <submittedName>
        <fullName evidence="5">Bifunctional transcriptional activator/DNA repair enzyme AdaA</fullName>
        <ecNumber evidence="5">2.1.1.-</ecNumber>
    </submittedName>
</protein>
<dbReference type="SMART" id="SM00342">
    <property type="entry name" value="HTH_ARAC"/>
    <property type="match status" value="1"/>
</dbReference>
<name>A0A1S8TPA5_9CLOT</name>
<evidence type="ECO:0000256" key="3">
    <source>
        <dbReference type="ARBA" id="ARBA00023163"/>
    </source>
</evidence>
<dbReference type="InterPro" id="IPR018060">
    <property type="entry name" value="HTH_AraC"/>
</dbReference>
<gene>
    <name evidence="5" type="primary">adaA_2</name>
    <name evidence="5" type="ORF">CLPUN_15190</name>
</gene>
<dbReference type="Gene3D" id="1.10.10.60">
    <property type="entry name" value="Homeodomain-like"/>
    <property type="match status" value="2"/>
</dbReference>
<dbReference type="Pfam" id="PF02311">
    <property type="entry name" value="AraC_binding"/>
    <property type="match status" value="1"/>
</dbReference>